<name>A0ABY5DY04_9ACTN</name>
<dbReference type="Gene3D" id="3.10.50.40">
    <property type="match status" value="1"/>
</dbReference>
<evidence type="ECO:0000256" key="3">
    <source>
        <dbReference type="ARBA" id="ARBA00022729"/>
    </source>
</evidence>
<gene>
    <name evidence="9" type="ORF">NBH00_07455</name>
</gene>
<keyword evidence="7" id="KW-0472">Membrane</keyword>
<evidence type="ECO:0000313" key="10">
    <source>
        <dbReference type="Proteomes" id="UP001056035"/>
    </source>
</evidence>
<dbReference type="Pfam" id="PF13145">
    <property type="entry name" value="Rotamase_2"/>
    <property type="match status" value="1"/>
</dbReference>
<proteinExistence type="predicted"/>
<dbReference type="EMBL" id="CP098502">
    <property type="protein sequence ID" value="UTI66031.1"/>
    <property type="molecule type" value="Genomic_DNA"/>
</dbReference>
<dbReference type="SUPFAM" id="SSF54534">
    <property type="entry name" value="FKBP-like"/>
    <property type="match status" value="1"/>
</dbReference>
<evidence type="ECO:0000256" key="2">
    <source>
        <dbReference type="ARBA" id="ARBA00013194"/>
    </source>
</evidence>
<dbReference type="SUPFAM" id="SSF109998">
    <property type="entry name" value="Triger factor/SurA peptide-binding domain-like"/>
    <property type="match status" value="1"/>
</dbReference>
<dbReference type="InterPro" id="IPR050245">
    <property type="entry name" value="PrsA_foldase"/>
</dbReference>
<keyword evidence="7" id="KW-0812">Transmembrane</keyword>
<dbReference type="Pfam" id="PF13623">
    <property type="entry name" value="SurA_N_2"/>
    <property type="match status" value="1"/>
</dbReference>
<dbReference type="InterPro" id="IPR000297">
    <property type="entry name" value="PPIase_PpiC"/>
</dbReference>
<keyword evidence="5 6" id="KW-0413">Isomerase</keyword>
<dbReference type="PROSITE" id="PS50198">
    <property type="entry name" value="PPIC_PPIASE_2"/>
    <property type="match status" value="1"/>
</dbReference>
<keyword evidence="3" id="KW-0732">Signal</keyword>
<evidence type="ECO:0000256" key="6">
    <source>
        <dbReference type="PROSITE-ProRule" id="PRU00278"/>
    </source>
</evidence>
<dbReference type="InterPro" id="IPR027304">
    <property type="entry name" value="Trigger_fact/SurA_dom_sf"/>
</dbReference>
<evidence type="ECO:0000256" key="4">
    <source>
        <dbReference type="ARBA" id="ARBA00023110"/>
    </source>
</evidence>
<dbReference type="PANTHER" id="PTHR47245:SF1">
    <property type="entry name" value="FOLDASE PROTEIN PRSA"/>
    <property type="match status" value="1"/>
</dbReference>
<feature type="domain" description="PpiC" evidence="8">
    <location>
        <begin position="177"/>
        <end position="286"/>
    </location>
</feature>
<dbReference type="GO" id="GO:0016853">
    <property type="term" value="F:isomerase activity"/>
    <property type="evidence" value="ECO:0007669"/>
    <property type="project" value="UniProtKB-KW"/>
</dbReference>
<dbReference type="EC" id="5.2.1.8" evidence="2"/>
<accession>A0ABY5DY04</accession>
<dbReference type="RefSeq" id="WP_254572709.1">
    <property type="nucleotide sequence ID" value="NZ_CP098502.1"/>
</dbReference>
<evidence type="ECO:0000256" key="7">
    <source>
        <dbReference type="SAM" id="Phobius"/>
    </source>
</evidence>
<evidence type="ECO:0000313" key="9">
    <source>
        <dbReference type="EMBL" id="UTI66031.1"/>
    </source>
</evidence>
<evidence type="ECO:0000259" key="8">
    <source>
        <dbReference type="PROSITE" id="PS50198"/>
    </source>
</evidence>
<organism evidence="9 10">
    <name type="scientific">Paraconexibacter antarcticus</name>
    <dbReference type="NCBI Taxonomy" id="2949664"/>
    <lineage>
        <taxon>Bacteria</taxon>
        <taxon>Bacillati</taxon>
        <taxon>Actinomycetota</taxon>
        <taxon>Thermoleophilia</taxon>
        <taxon>Solirubrobacterales</taxon>
        <taxon>Paraconexibacteraceae</taxon>
        <taxon>Paraconexibacter</taxon>
    </lineage>
</organism>
<dbReference type="Proteomes" id="UP001056035">
    <property type="component" value="Chromosome"/>
</dbReference>
<comment type="catalytic activity">
    <reaction evidence="1">
        <text>[protein]-peptidylproline (omega=180) = [protein]-peptidylproline (omega=0)</text>
        <dbReference type="Rhea" id="RHEA:16237"/>
        <dbReference type="Rhea" id="RHEA-COMP:10747"/>
        <dbReference type="Rhea" id="RHEA-COMP:10748"/>
        <dbReference type="ChEBI" id="CHEBI:83833"/>
        <dbReference type="ChEBI" id="CHEBI:83834"/>
        <dbReference type="EC" id="5.2.1.8"/>
    </reaction>
</comment>
<keyword evidence="4 6" id="KW-0697">Rotamase</keyword>
<keyword evidence="10" id="KW-1185">Reference proteome</keyword>
<dbReference type="PANTHER" id="PTHR47245">
    <property type="entry name" value="PEPTIDYLPROLYL ISOMERASE"/>
    <property type="match status" value="1"/>
</dbReference>
<evidence type="ECO:0000256" key="5">
    <source>
        <dbReference type="ARBA" id="ARBA00023235"/>
    </source>
</evidence>
<dbReference type="InterPro" id="IPR046357">
    <property type="entry name" value="PPIase_dom_sf"/>
</dbReference>
<reference evidence="9 10" key="1">
    <citation type="submission" date="2022-06" db="EMBL/GenBank/DDBJ databases">
        <title>Paraconexibacter antarcticus.</title>
        <authorList>
            <person name="Kim C.S."/>
        </authorList>
    </citation>
    <scope>NUCLEOTIDE SEQUENCE [LARGE SCALE GENOMIC DNA]</scope>
    <source>
        <strain evidence="9 10">02-257</strain>
    </source>
</reference>
<dbReference type="Gene3D" id="1.10.4030.10">
    <property type="entry name" value="Porin chaperone SurA, peptide-binding domain"/>
    <property type="match status" value="1"/>
</dbReference>
<feature type="transmembrane region" description="Helical" evidence="7">
    <location>
        <begin position="20"/>
        <end position="39"/>
    </location>
</feature>
<keyword evidence="7" id="KW-1133">Transmembrane helix</keyword>
<sequence length="347" mass="35857">MNALLDGADRVYWWLRQRPPVAAAIAVAIAALIVVLAVTGGDSSTKKGIPASAVATVGGAPIQKTDLAHWQAVYVKSSTGATTKPTTAQARQAAFELLAGSEWITKEAERQGVKVTDAEAKKAADTYLKSAATQAKVSQAQVLQQLGTGYADVQFQQRVALLAQRLQQKVVKALPAPTAAAIQRAYTTEPGRWATPSTRDVEAIIASSKANAAAALAAVQGGTAFATVSQKYETSQALAQTGGKITGLKPGTTDAAVERPVFSAPVGSWQGPVPVGGGGYLVFKVDKSVPAPKQTLQQATPAIKANLSAVAASTATTNFLAGLSKRWKPQTHCATGIVSPQYCGPKA</sequence>
<evidence type="ECO:0000256" key="1">
    <source>
        <dbReference type="ARBA" id="ARBA00000971"/>
    </source>
</evidence>
<protein>
    <recommendedName>
        <fullName evidence="2">peptidylprolyl isomerase</fullName>
        <ecNumber evidence="2">5.2.1.8</ecNumber>
    </recommendedName>
</protein>